<evidence type="ECO:0000313" key="13">
    <source>
        <dbReference type="EMBL" id="MBD3363998.1"/>
    </source>
</evidence>
<evidence type="ECO:0000256" key="7">
    <source>
        <dbReference type="ARBA" id="ARBA00022741"/>
    </source>
</evidence>
<protein>
    <recommendedName>
        <fullName evidence="3">phosphoribulokinase</fullName>
        <ecNumber evidence="3">2.7.1.19</ecNumber>
    </recommendedName>
    <alternativeName>
        <fullName evidence="10">Phosphopentokinase</fullName>
    </alternativeName>
</protein>
<dbReference type="GO" id="GO:0005524">
    <property type="term" value="F:ATP binding"/>
    <property type="evidence" value="ECO:0007669"/>
    <property type="project" value="UniProtKB-KW"/>
</dbReference>
<evidence type="ECO:0000256" key="2">
    <source>
        <dbReference type="ARBA" id="ARBA00009719"/>
    </source>
</evidence>
<evidence type="ECO:0000256" key="9">
    <source>
        <dbReference type="ARBA" id="ARBA00022840"/>
    </source>
</evidence>
<keyword evidence="8" id="KW-0418">Kinase</keyword>
<feature type="domain" description="Phosphoribulokinase/uridine kinase" evidence="12">
    <location>
        <begin position="12"/>
        <end position="186"/>
    </location>
</feature>
<evidence type="ECO:0000256" key="5">
    <source>
        <dbReference type="ARBA" id="ARBA00022567"/>
    </source>
</evidence>
<proteinExistence type="inferred from homology"/>
<evidence type="ECO:0000256" key="1">
    <source>
        <dbReference type="ARBA" id="ARBA00005215"/>
    </source>
</evidence>
<dbReference type="SUPFAM" id="SSF52540">
    <property type="entry name" value="P-loop containing nucleoside triphosphate hydrolases"/>
    <property type="match status" value="1"/>
</dbReference>
<evidence type="ECO:0000313" key="14">
    <source>
        <dbReference type="Proteomes" id="UP000630660"/>
    </source>
</evidence>
<comment type="pathway">
    <text evidence="1">Carbohydrate biosynthesis; Calvin cycle.</text>
</comment>
<comment type="caution">
    <text evidence="13">The sequence shown here is derived from an EMBL/GenBank/DDBJ whole genome shotgun (WGS) entry which is preliminary data.</text>
</comment>
<evidence type="ECO:0000256" key="4">
    <source>
        <dbReference type="ARBA" id="ARBA00022531"/>
    </source>
</evidence>
<keyword evidence="5" id="KW-0113">Calvin cycle</keyword>
<evidence type="ECO:0000256" key="6">
    <source>
        <dbReference type="ARBA" id="ARBA00022679"/>
    </source>
</evidence>
<dbReference type="Proteomes" id="UP000630660">
    <property type="component" value="Unassembled WGS sequence"/>
</dbReference>
<accession>A0A9D5K821</accession>
<dbReference type="Pfam" id="PF00485">
    <property type="entry name" value="PRK"/>
    <property type="match status" value="1"/>
</dbReference>
<comment type="similarity">
    <text evidence="2">Belongs to the phosphoribulokinase family.</text>
</comment>
<dbReference type="GO" id="GO:0019253">
    <property type="term" value="P:reductive pentose-phosphate cycle"/>
    <property type="evidence" value="ECO:0007669"/>
    <property type="project" value="UniProtKB-KW"/>
</dbReference>
<dbReference type="AlphaFoldDB" id="A0A9D5K821"/>
<dbReference type="InterPro" id="IPR006083">
    <property type="entry name" value="PRK/URK"/>
</dbReference>
<keyword evidence="6 13" id="KW-0808">Transferase</keyword>
<reference evidence="13" key="1">
    <citation type="submission" date="2019-11" db="EMBL/GenBank/DDBJ databases">
        <title>Microbial mats filling the niche in hypersaline microbial mats.</title>
        <authorList>
            <person name="Wong H.L."/>
            <person name="Macleod F.I."/>
            <person name="White R.A. III"/>
            <person name="Burns B.P."/>
        </authorList>
    </citation>
    <scope>NUCLEOTIDE SEQUENCE</scope>
    <source>
        <strain evidence="13">Bin_327</strain>
    </source>
</reference>
<evidence type="ECO:0000256" key="11">
    <source>
        <dbReference type="ARBA" id="ARBA00047663"/>
    </source>
</evidence>
<dbReference type="EMBL" id="WJKJ01000066">
    <property type="protein sequence ID" value="MBD3363998.1"/>
    <property type="molecule type" value="Genomic_DNA"/>
</dbReference>
<evidence type="ECO:0000256" key="3">
    <source>
        <dbReference type="ARBA" id="ARBA00012042"/>
    </source>
</evidence>
<comment type="catalytic activity">
    <reaction evidence="11">
        <text>D-ribulose 5-phosphate + ATP = D-ribulose 1,5-bisphosphate + ADP + H(+)</text>
        <dbReference type="Rhea" id="RHEA:19365"/>
        <dbReference type="ChEBI" id="CHEBI:15378"/>
        <dbReference type="ChEBI" id="CHEBI:30616"/>
        <dbReference type="ChEBI" id="CHEBI:57870"/>
        <dbReference type="ChEBI" id="CHEBI:58121"/>
        <dbReference type="ChEBI" id="CHEBI:456216"/>
        <dbReference type="EC" id="2.7.1.19"/>
    </reaction>
</comment>
<dbReference type="PRINTS" id="PR00478">
    <property type="entry name" value="PHRIBLKINASE"/>
</dbReference>
<dbReference type="Gene3D" id="3.40.50.300">
    <property type="entry name" value="P-loop containing nucleotide triphosphate hydrolases"/>
    <property type="match status" value="1"/>
</dbReference>
<dbReference type="GO" id="GO:0008974">
    <property type="term" value="F:phosphoribulokinase activity"/>
    <property type="evidence" value="ECO:0007669"/>
    <property type="project" value="UniProtKB-EC"/>
</dbReference>
<dbReference type="InterPro" id="IPR006082">
    <property type="entry name" value="PRK"/>
</dbReference>
<evidence type="ECO:0000256" key="10">
    <source>
        <dbReference type="ARBA" id="ARBA00031382"/>
    </source>
</evidence>
<gene>
    <name evidence="13" type="ORF">GF359_02165</name>
</gene>
<keyword evidence="7" id="KW-0547">Nucleotide-binding</keyword>
<evidence type="ECO:0000256" key="8">
    <source>
        <dbReference type="ARBA" id="ARBA00022777"/>
    </source>
</evidence>
<keyword evidence="9" id="KW-0067">ATP-binding</keyword>
<sequence length="311" mass="35484">MGTKGVVGSFLVGVAGDSGSGKSTFARGIVRLFGTVQVATISLDDYHLLDRQQRKQQDIVALDPRANDLKKLAQHAEMLKQGKTIPKPRYNHSTGKIDPPVSFKPKRVVILEGLLPFHTKKLRELMDFFIYIDPDFEVKKIWKIKRDVEERGHSRQAVLASIAERSPHYERFIAPQRRYAEIIVNIKGERSEERYRRGSPYWVRLVQKLTEEGLSDIHLPLDLSAMCQSEGEELYFEYRKGMRGKSKVSKIEINGLIAREALSEVEARIAEIAGRPQAHVLPRSKRYVTEIDIAQLIIAWRVVERIAAKES</sequence>
<organism evidence="13 14">
    <name type="scientific">candidate division WOR-3 bacterium</name>
    <dbReference type="NCBI Taxonomy" id="2052148"/>
    <lineage>
        <taxon>Bacteria</taxon>
        <taxon>Bacteria division WOR-3</taxon>
    </lineage>
</organism>
<keyword evidence="4" id="KW-0602">Photosynthesis</keyword>
<evidence type="ECO:0000259" key="12">
    <source>
        <dbReference type="Pfam" id="PF00485"/>
    </source>
</evidence>
<dbReference type="InterPro" id="IPR027417">
    <property type="entry name" value="P-loop_NTPase"/>
</dbReference>
<dbReference type="PANTHER" id="PTHR10285">
    <property type="entry name" value="URIDINE KINASE"/>
    <property type="match status" value="1"/>
</dbReference>
<dbReference type="EC" id="2.7.1.19" evidence="3"/>
<dbReference type="NCBIfam" id="NF005655">
    <property type="entry name" value="PRK07429.1"/>
    <property type="match status" value="1"/>
</dbReference>
<name>A0A9D5K821_UNCW3</name>